<proteinExistence type="predicted"/>
<sequence>MKATIRSVLVYALSIWATSAFIGGIKYNNDLKVLLLASLALTIGNILIIPLINLLLLPINILTLGSFKWVSVVLLLFVVTLVIPGFTVSSFDFPKISTPFFMTPSFPVNVFIAYFLISFILSIISNFFLWLVD</sequence>
<comment type="caution">
    <text evidence="2">The sequence shown here is derived from an EMBL/GenBank/DDBJ whole genome shotgun (WGS) entry which is preliminary data.</text>
</comment>
<dbReference type="Proteomes" id="UP000034676">
    <property type="component" value="Unassembled WGS sequence"/>
</dbReference>
<gene>
    <name evidence="2" type="ORF">UU42_C0009G0005</name>
</gene>
<organism evidence="2 3">
    <name type="scientific">Candidatus Woesebacteria bacterium GW2011_GWA1_41_13b</name>
    <dbReference type="NCBI Taxonomy" id="1618555"/>
    <lineage>
        <taxon>Bacteria</taxon>
        <taxon>Candidatus Woeseibacteriota</taxon>
    </lineage>
</organism>
<dbReference type="InterPro" id="IPR007165">
    <property type="entry name" value="Phage_holin_4_2"/>
</dbReference>
<accession>A0A0G0USB9</accession>
<dbReference type="AlphaFoldDB" id="A0A0G0USB9"/>
<keyword evidence="1" id="KW-0812">Transmembrane</keyword>
<keyword evidence="1" id="KW-1133">Transmembrane helix</keyword>
<evidence type="ECO:0000313" key="2">
    <source>
        <dbReference type="EMBL" id="KKR91608.1"/>
    </source>
</evidence>
<evidence type="ECO:0000313" key="3">
    <source>
        <dbReference type="Proteomes" id="UP000034676"/>
    </source>
</evidence>
<feature type="transmembrane region" description="Helical" evidence="1">
    <location>
        <begin position="69"/>
        <end position="91"/>
    </location>
</feature>
<keyword evidence="1" id="KW-0472">Membrane</keyword>
<feature type="transmembrane region" description="Helical" evidence="1">
    <location>
        <begin position="7"/>
        <end position="27"/>
    </location>
</feature>
<protein>
    <submittedName>
        <fullName evidence="2">Membrane protein</fullName>
    </submittedName>
</protein>
<evidence type="ECO:0000256" key="1">
    <source>
        <dbReference type="SAM" id="Phobius"/>
    </source>
</evidence>
<name>A0A0G0USB9_9BACT</name>
<feature type="transmembrane region" description="Helical" evidence="1">
    <location>
        <begin position="111"/>
        <end position="132"/>
    </location>
</feature>
<dbReference type="Pfam" id="PF04020">
    <property type="entry name" value="Phage_holin_4_2"/>
    <property type="match status" value="1"/>
</dbReference>
<reference evidence="2 3" key="1">
    <citation type="journal article" date="2015" name="Nature">
        <title>rRNA introns, odd ribosomes, and small enigmatic genomes across a large radiation of phyla.</title>
        <authorList>
            <person name="Brown C.T."/>
            <person name="Hug L.A."/>
            <person name="Thomas B.C."/>
            <person name="Sharon I."/>
            <person name="Castelle C.J."/>
            <person name="Singh A."/>
            <person name="Wilkins M.J."/>
            <person name="Williams K.H."/>
            <person name="Banfield J.F."/>
        </authorList>
    </citation>
    <scope>NUCLEOTIDE SEQUENCE [LARGE SCALE GENOMIC DNA]</scope>
</reference>
<feature type="transmembrane region" description="Helical" evidence="1">
    <location>
        <begin position="33"/>
        <end position="57"/>
    </location>
</feature>
<dbReference type="EMBL" id="LCAO01000009">
    <property type="protein sequence ID" value="KKR91608.1"/>
    <property type="molecule type" value="Genomic_DNA"/>
</dbReference>